<keyword evidence="3" id="KW-1185">Reference proteome</keyword>
<organism evidence="2 3">
    <name type="scientific">Thermothielavioides terrestris (strain ATCC 38088 / NRRL 8126)</name>
    <name type="common">Thielavia terrestris</name>
    <dbReference type="NCBI Taxonomy" id="578455"/>
    <lineage>
        <taxon>Eukaryota</taxon>
        <taxon>Fungi</taxon>
        <taxon>Dikarya</taxon>
        <taxon>Ascomycota</taxon>
        <taxon>Pezizomycotina</taxon>
        <taxon>Sordariomycetes</taxon>
        <taxon>Sordariomycetidae</taxon>
        <taxon>Sordariales</taxon>
        <taxon>Chaetomiaceae</taxon>
        <taxon>Thermothielavioides</taxon>
        <taxon>Thermothielavioides terrestris</taxon>
    </lineage>
</organism>
<evidence type="ECO:0000313" key="2">
    <source>
        <dbReference type="EMBL" id="AEO63950.1"/>
    </source>
</evidence>
<gene>
    <name evidence="2" type="ORF">THITE_157863</name>
</gene>
<dbReference type="KEGG" id="ttt:THITE_157863"/>
<proteinExistence type="predicted"/>
<feature type="region of interest" description="Disordered" evidence="1">
    <location>
        <begin position="1"/>
        <end position="25"/>
    </location>
</feature>
<dbReference type="GeneID" id="11521625"/>
<dbReference type="HOGENOM" id="CLU_721951_0_0_1"/>
<dbReference type="AlphaFoldDB" id="G2QWY4"/>
<name>G2QWY4_THETT</name>
<feature type="region of interest" description="Disordered" evidence="1">
    <location>
        <begin position="263"/>
        <end position="365"/>
    </location>
</feature>
<dbReference type="Proteomes" id="UP000008181">
    <property type="component" value="Chromosome 1"/>
</dbReference>
<dbReference type="EMBL" id="CP003009">
    <property type="protein sequence ID" value="AEO63950.1"/>
    <property type="molecule type" value="Genomic_DNA"/>
</dbReference>
<sequence length="383" mass="42527">MAESSNATSSAPEPSASSGPPRRTRRRIIDVDEELAETLREHVLSAGCADDLIDAAFALAAQRIAAAEDLHSWYTIRSDLELSCDETRNTDLFRYTFFHCAYLHVCGLIEEREAWVAASAAAAEEATSQPPANYSHFCCLQTRALNKQRADTTNGGLSRFFLRQSQGRDGLYEVIRQWIEDNEIRHDAVLAETQTTANRHHVSFPERLSLTTCDMDRERAPFRSYFKDSKIIKHKEDLARQKHAFAVTMFIFLERRNKNALRHTQCSKDRDPQPAHFCRGIGLPLATSPRRPPRGDLPAATSPRRRHNKATPSDEKNTVKRKRDDTLAIRAGGESDDKTVANTSAKAGADAPPSNPWTPTKGGSGYMSVVGTAPINGLPTAAR</sequence>
<evidence type="ECO:0000313" key="3">
    <source>
        <dbReference type="Proteomes" id="UP000008181"/>
    </source>
</evidence>
<reference evidence="2 3" key="1">
    <citation type="journal article" date="2011" name="Nat. Biotechnol.">
        <title>Comparative genomic analysis of the thermophilic biomass-degrading fungi Myceliophthora thermophila and Thielavia terrestris.</title>
        <authorList>
            <person name="Berka R.M."/>
            <person name="Grigoriev I.V."/>
            <person name="Otillar R."/>
            <person name="Salamov A."/>
            <person name="Grimwood J."/>
            <person name="Reid I."/>
            <person name="Ishmael N."/>
            <person name="John T."/>
            <person name="Darmond C."/>
            <person name="Moisan M.-C."/>
            <person name="Henrissat B."/>
            <person name="Coutinho P.M."/>
            <person name="Lombard V."/>
            <person name="Natvig D.O."/>
            <person name="Lindquist E."/>
            <person name="Schmutz J."/>
            <person name="Lucas S."/>
            <person name="Harris P."/>
            <person name="Powlowski J."/>
            <person name="Bellemare A."/>
            <person name="Taylor D."/>
            <person name="Butler G."/>
            <person name="de Vries R.P."/>
            <person name="Allijn I.E."/>
            <person name="van den Brink J."/>
            <person name="Ushinsky S."/>
            <person name="Storms R."/>
            <person name="Powell A.J."/>
            <person name="Paulsen I.T."/>
            <person name="Elbourne L.D.H."/>
            <person name="Baker S.E."/>
            <person name="Magnuson J."/>
            <person name="LaBoissiere S."/>
            <person name="Clutterbuck A.J."/>
            <person name="Martinez D."/>
            <person name="Wogulis M."/>
            <person name="de Leon A.L."/>
            <person name="Rey M.W."/>
            <person name="Tsang A."/>
        </authorList>
    </citation>
    <scope>NUCLEOTIDE SEQUENCE [LARGE SCALE GENOMIC DNA]</scope>
    <source>
        <strain evidence="3">ATCC 38088 / NRRL 8126</strain>
    </source>
</reference>
<feature type="compositionally biased region" description="Low complexity" evidence="1">
    <location>
        <begin position="1"/>
        <end position="21"/>
    </location>
</feature>
<protein>
    <submittedName>
        <fullName evidence="2">Uncharacterized protein</fullName>
    </submittedName>
</protein>
<dbReference type="RefSeq" id="XP_003650286.1">
    <property type="nucleotide sequence ID" value="XM_003650238.1"/>
</dbReference>
<evidence type="ECO:0000256" key="1">
    <source>
        <dbReference type="SAM" id="MobiDB-lite"/>
    </source>
</evidence>
<accession>G2QWY4</accession>
<feature type="compositionally biased region" description="Basic and acidic residues" evidence="1">
    <location>
        <begin position="312"/>
        <end position="339"/>
    </location>
</feature>